<dbReference type="Pfam" id="PF00335">
    <property type="entry name" value="Tetraspanin"/>
    <property type="match status" value="1"/>
</dbReference>
<protein>
    <recommendedName>
        <fullName evidence="9">Tetraspanin</fullName>
    </recommendedName>
</protein>
<evidence type="ECO:0000256" key="3">
    <source>
        <dbReference type="ARBA" id="ARBA00022692"/>
    </source>
</evidence>
<evidence type="ECO:0000256" key="2">
    <source>
        <dbReference type="ARBA" id="ARBA00006840"/>
    </source>
</evidence>
<feature type="transmembrane region" description="Helical" evidence="6">
    <location>
        <begin position="74"/>
        <end position="100"/>
    </location>
</feature>
<comment type="caution">
    <text evidence="7">The sequence shown here is derived from an EMBL/GenBank/DDBJ whole genome shotgun (WGS) entry which is preliminary data.</text>
</comment>
<gene>
    <name evidence="7" type="ORF">M0R45_019275</name>
</gene>
<dbReference type="PANTHER" id="PTHR32191">
    <property type="entry name" value="TETRASPANIN-8-RELATED"/>
    <property type="match status" value="1"/>
</dbReference>
<feature type="transmembrane region" description="Helical" evidence="6">
    <location>
        <begin position="7"/>
        <end position="27"/>
    </location>
</feature>
<comment type="similarity">
    <text evidence="2">Belongs to the tetraspanin (TM4SF) family.</text>
</comment>
<proteinExistence type="inferred from homology"/>
<comment type="subcellular location">
    <subcellularLocation>
        <location evidence="1">Membrane</location>
        <topology evidence="1">Multi-pass membrane protein</topology>
    </subcellularLocation>
</comment>
<keyword evidence="4 6" id="KW-1133">Transmembrane helix</keyword>
<dbReference type="AlphaFoldDB" id="A0AAW1X7G0"/>
<dbReference type="GO" id="GO:0016020">
    <property type="term" value="C:membrane"/>
    <property type="evidence" value="ECO:0007669"/>
    <property type="project" value="UniProtKB-SubCell"/>
</dbReference>
<evidence type="ECO:0008006" key="9">
    <source>
        <dbReference type="Google" id="ProtNLM"/>
    </source>
</evidence>
<evidence type="ECO:0000256" key="4">
    <source>
        <dbReference type="ARBA" id="ARBA00022989"/>
    </source>
</evidence>
<dbReference type="InterPro" id="IPR018499">
    <property type="entry name" value="Tetraspanin/Peripherin"/>
</dbReference>
<evidence type="ECO:0000313" key="8">
    <source>
        <dbReference type="Proteomes" id="UP001457282"/>
    </source>
</evidence>
<feature type="transmembrane region" description="Helical" evidence="6">
    <location>
        <begin position="237"/>
        <end position="257"/>
    </location>
</feature>
<evidence type="ECO:0000313" key="7">
    <source>
        <dbReference type="EMBL" id="KAK9932024.1"/>
    </source>
</evidence>
<dbReference type="EMBL" id="JBEDUW010000004">
    <property type="protein sequence ID" value="KAK9932024.1"/>
    <property type="molecule type" value="Genomic_DNA"/>
</dbReference>
<reference evidence="7 8" key="1">
    <citation type="journal article" date="2023" name="G3 (Bethesda)">
        <title>A chromosome-length genome assembly and annotation of blackberry (Rubus argutus, cv. 'Hillquist').</title>
        <authorList>
            <person name="Bruna T."/>
            <person name="Aryal R."/>
            <person name="Dudchenko O."/>
            <person name="Sargent D.J."/>
            <person name="Mead D."/>
            <person name="Buti M."/>
            <person name="Cavallini A."/>
            <person name="Hytonen T."/>
            <person name="Andres J."/>
            <person name="Pham M."/>
            <person name="Weisz D."/>
            <person name="Mascagni F."/>
            <person name="Usai G."/>
            <person name="Natali L."/>
            <person name="Bassil N."/>
            <person name="Fernandez G.E."/>
            <person name="Lomsadze A."/>
            <person name="Armour M."/>
            <person name="Olukolu B."/>
            <person name="Poorten T."/>
            <person name="Britton C."/>
            <person name="Davik J."/>
            <person name="Ashrafi H."/>
            <person name="Aiden E.L."/>
            <person name="Borodovsky M."/>
            <person name="Worthington M."/>
        </authorList>
    </citation>
    <scope>NUCLEOTIDE SEQUENCE [LARGE SCALE GENOMIC DNA]</scope>
    <source>
        <strain evidence="7">PI 553951</strain>
    </source>
</reference>
<keyword evidence="5 6" id="KW-0472">Membrane</keyword>
<name>A0AAW1X7G0_RUBAR</name>
<accession>A0AAW1X7G0</accession>
<dbReference type="GO" id="GO:0009734">
    <property type="term" value="P:auxin-activated signaling pathway"/>
    <property type="evidence" value="ECO:0007669"/>
    <property type="project" value="InterPro"/>
</dbReference>
<sequence>MKRSNTILGILNILAFLISIPIVFMGAKAVSKAGSTSGGCLSMLMKPILIFGIFIMVVSLLGVMGACCRNSSILWAYLVVLLVLLISYALFFVISIMIVWNGNADKTNSSGDYQLSGFSSMMQNRVKDKENWNKIIHCLKEACGSLAKKDKISMNDFTKQKEDWDPLVLGCCMPSTECGFPYESPTIWKKNNTTSAASLKPDCKAWENDVNVMCFHCEKCKAGVLKSVEKTFLKTRFVQALLLAFLLIVYNVGCCALRNNKNKPDYGSINKQ</sequence>
<keyword evidence="8" id="KW-1185">Reference proteome</keyword>
<organism evidence="7 8">
    <name type="scientific">Rubus argutus</name>
    <name type="common">Southern blackberry</name>
    <dbReference type="NCBI Taxonomy" id="59490"/>
    <lineage>
        <taxon>Eukaryota</taxon>
        <taxon>Viridiplantae</taxon>
        <taxon>Streptophyta</taxon>
        <taxon>Embryophyta</taxon>
        <taxon>Tracheophyta</taxon>
        <taxon>Spermatophyta</taxon>
        <taxon>Magnoliopsida</taxon>
        <taxon>eudicotyledons</taxon>
        <taxon>Gunneridae</taxon>
        <taxon>Pentapetalae</taxon>
        <taxon>rosids</taxon>
        <taxon>fabids</taxon>
        <taxon>Rosales</taxon>
        <taxon>Rosaceae</taxon>
        <taxon>Rosoideae</taxon>
        <taxon>Rosoideae incertae sedis</taxon>
        <taxon>Rubus</taxon>
    </lineage>
</organism>
<evidence type="ECO:0000256" key="1">
    <source>
        <dbReference type="ARBA" id="ARBA00004141"/>
    </source>
</evidence>
<dbReference type="Proteomes" id="UP001457282">
    <property type="component" value="Unassembled WGS sequence"/>
</dbReference>
<dbReference type="InterPro" id="IPR044991">
    <property type="entry name" value="TET_plant"/>
</dbReference>
<feature type="transmembrane region" description="Helical" evidence="6">
    <location>
        <begin position="47"/>
        <end position="67"/>
    </location>
</feature>
<evidence type="ECO:0000256" key="5">
    <source>
        <dbReference type="ARBA" id="ARBA00023136"/>
    </source>
</evidence>
<evidence type="ECO:0000256" key="6">
    <source>
        <dbReference type="SAM" id="Phobius"/>
    </source>
</evidence>
<keyword evidence="3 6" id="KW-0812">Transmembrane</keyword>